<comment type="caution">
    <text evidence="1">The sequence shown here is derived from an EMBL/GenBank/DDBJ whole genome shotgun (WGS) entry which is preliminary data.</text>
</comment>
<gene>
    <name evidence="1" type="ORF">M3215_13275</name>
</gene>
<evidence type="ECO:0000313" key="2">
    <source>
        <dbReference type="Proteomes" id="UP001202289"/>
    </source>
</evidence>
<dbReference type="EMBL" id="JAMBOP010000015">
    <property type="protein sequence ID" value="MCM3736763.1"/>
    <property type="molecule type" value="Genomic_DNA"/>
</dbReference>
<protein>
    <submittedName>
        <fullName evidence="1">Major capsid protein</fullName>
    </submittedName>
</protein>
<reference evidence="1" key="1">
    <citation type="submission" date="2022-05" db="EMBL/GenBank/DDBJ databases">
        <title>Comparative Genomics of Spacecraft Associated Microbes.</title>
        <authorList>
            <person name="Tran M.T."/>
            <person name="Wright A."/>
            <person name="Seuylemezian A."/>
            <person name="Eisen J."/>
            <person name="Coil D."/>
        </authorList>
    </citation>
    <scope>NUCLEOTIDE SEQUENCE</scope>
    <source>
        <strain evidence="1">FAIRING 10M-2.2</strain>
    </source>
</reference>
<organism evidence="1 2">
    <name type="scientific">Bacillus cytotoxicus</name>
    <dbReference type="NCBI Taxonomy" id="580165"/>
    <lineage>
        <taxon>Bacteria</taxon>
        <taxon>Bacillati</taxon>
        <taxon>Bacillota</taxon>
        <taxon>Bacilli</taxon>
        <taxon>Bacillales</taxon>
        <taxon>Bacillaceae</taxon>
        <taxon>Bacillus</taxon>
        <taxon>Bacillus cereus group</taxon>
    </lineage>
</organism>
<accession>A0ACC6A8V7</accession>
<evidence type="ECO:0000313" key="1">
    <source>
        <dbReference type="EMBL" id="MCM3736763.1"/>
    </source>
</evidence>
<name>A0ACC6A8V7_9BACI</name>
<keyword evidence="2" id="KW-1185">Reference proteome</keyword>
<proteinExistence type="predicted"/>
<sequence>MGIAHLEPFQPQALKLSVEEVLQNIPPTFADKVLPDVESFEMKFAFDVVKHTKHIAGLIGYGSEPPVMDKDAVGSKIGEVVKMGLKNIYTEEELLALMTPRSEDERASAIKKMLMKNVDIISALQLRIALLKLEAVMKGEIRYNQNGFKLNIEFGVPQENRITLPKGSDWSDPSHDVIGDIEEWLWKYDDVNGERPDLIVIPPEVGKLLRSNQGIRAEVAHLEGVRSDTPVHVTNEKIQEVFDSFELPKLEFLTRTSITARNVYTSKDEQIEYALPSRIVFVKERAGETIFGPTVENEFKPGYRLDIYDKKEPVESVQRGVVAALPVVTKPSLLMFADVAPAQ</sequence>
<dbReference type="Proteomes" id="UP001202289">
    <property type="component" value="Unassembled WGS sequence"/>
</dbReference>